<feature type="DNA-binding region" description="H-T-H motif" evidence="5">
    <location>
        <begin position="32"/>
        <end position="51"/>
    </location>
</feature>
<dbReference type="InterPro" id="IPR013572">
    <property type="entry name" value="Tscrpt_reg_MAATS_C"/>
</dbReference>
<dbReference type="PRINTS" id="PR00455">
    <property type="entry name" value="HTHTETR"/>
</dbReference>
<evidence type="ECO:0000256" key="1">
    <source>
        <dbReference type="ARBA" id="ARBA00022491"/>
    </source>
</evidence>
<dbReference type="eggNOG" id="arCOG02643">
    <property type="taxonomic scope" value="Archaea"/>
</dbReference>
<dbReference type="InterPro" id="IPR050109">
    <property type="entry name" value="HTH-type_TetR-like_transc_reg"/>
</dbReference>
<dbReference type="SUPFAM" id="SSF48498">
    <property type="entry name" value="Tetracyclin repressor-like, C-terminal domain"/>
    <property type="match status" value="1"/>
</dbReference>
<evidence type="ECO:0000313" key="8">
    <source>
        <dbReference type="Proteomes" id="UP000000663"/>
    </source>
</evidence>
<dbReference type="Pfam" id="PF00440">
    <property type="entry name" value="TetR_N"/>
    <property type="match status" value="1"/>
</dbReference>
<dbReference type="GeneID" id="5145808"/>
<dbReference type="OrthoDB" id="135877at2157"/>
<dbReference type="RefSeq" id="WP_012034785.1">
    <property type="nucleotide sequence ID" value="NC_009464.1"/>
</dbReference>
<evidence type="ECO:0000313" key="7">
    <source>
        <dbReference type="EMBL" id="CAJ37803.1"/>
    </source>
</evidence>
<feature type="domain" description="HTH tetR-type" evidence="6">
    <location>
        <begin position="9"/>
        <end position="69"/>
    </location>
</feature>
<evidence type="ECO:0000256" key="3">
    <source>
        <dbReference type="ARBA" id="ARBA00023125"/>
    </source>
</evidence>
<dbReference type="PATRIC" id="fig|351160.9.peg.483"/>
<dbReference type="PANTHER" id="PTHR30055:SF240">
    <property type="entry name" value="HTH-TYPE TRANSCRIPTIONAL REGULATOR ACRR"/>
    <property type="match status" value="1"/>
</dbReference>
<accession>Q0W1E0</accession>
<dbReference type="SUPFAM" id="SSF46689">
    <property type="entry name" value="Homeodomain-like"/>
    <property type="match status" value="1"/>
</dbReference>
<reference evidence="7 8" key="1">
    <citation type="journal article" date="2006" name="Science">
        <title>Genome of rice cluster I archaea -- the key methane producers in the rice rhizosphere.</title>
        <authorList>
            <person name="Erkel C."/>
            <person name="Kube M."/>
            <person name="Reinhardt R."/>
            <person name="Liesack W."/>
        </authorList>
    </citation>
    <scope>NUCLEOTIDE SEQUENCE [LARGE SCALE GENOMIC DNA]</scope>
    <source>
        <strain evidence="8">DSM 22066 / NBRC 105507 / MRE50</strain>
    </source>
</reference>
<dbReference type="PANTHER" id="PTHR30055">
    <property type="entry name" value="HTH-TYPE TRANSCRIPTIONAL REGULATOR RUTR"/>
    <property type="match status" value="1"/>
</dbReference>
<keyword evidence="4" id="KW-0804">Transcription</keyword>
<evidence type="ECO:0000256" key="4">
    <source>
        <dbReference type="ARBA" id="ARBA00023163"/>
    </source>
</evidence>
<name>Q0W1E0_METAR</name>
<keyword evidence="2" id="KW-0805">Transcription regulation</keyword>
<keyword evidence="8" id="KW-1185">Reference proteome</keyword>
<dbReference type="Gene3D" id="1.10.357.10">
    <property type="entry name" value="Tetracycline Repressor, domain 2"/>
    <property type="match status" value="1"/>
</dbReference>
<gene>
    <name evidence="7" type="ORF">RRC9</name>
</gene>
<dbReference type="InterPro" id="IPR001647">
    <property type="entry name" value="HTH_TetR"/>
</dbReference>
<dbReference type="InterPro" id="IPR036271">
    <property type="entry name" value="Tet_transcr_reg_TetR-rel_C_sf"/>
</dbReference>
<keyword evidence="1" id="KW-0678">Repressor</keyword>
<dbReference type="InterPro" id="IPR009057">
    <property type="entry name" value="Homeodomain-like_sf"/>
</dbReference>
<dbReference type="EMBL" id="AM114193">
    <property type="protein sequence ID" value="CAJ37803.1"/>
    <property type="molecule type" value="Genomic_DNA"/>
</dbReference>
<sequence length="216" mass="24190">MRRTKEEAEVTRDKLLSAALKVFSKKGYATTTLDDIAREAGVTRGAIYWHFKGGKADVFNAIVDTGFARIGDLVEKLMAEGGTPLELLERMMVRLMQFCEEDDDYRALQEITIFKMSEDPELSLKLEDKKHAQEESVLYIADLIKQAREAGEVRPDVDPMTAAITAYGMLNGIVLLWMIERSVTDTPQFSLKDQAASFVKLYLQGITTPAGCRSKV</sequence>
<dbReference type="Pfam" id="PF08361">
    <property type="entry name" value="TetR_C_2"/>
    <property type="match status" value="1"/>
</dbReference>
<dbReference type="KEGG" id="rci:RRC9"/>
<dbReference type="STRING" id="351160.RRC9"/>
<dbReference type="GO" id="GO:0000976">
    <property type="term" value="F:transcription cis-regulatory region binding"/>
    <property type="evidence" value="ECO:0007669"/>
    <property type="project" value="TreeGrafter"/>
</dbReference>
<dbReference type="GO" id="GO:0003700">
    <property type="term" value="F:DNA-binding transcription factor activity"/>
    <property type="evidence" value="ECO:0007669"/>
    <property type="project" value="TreeGrafter"/>
</dbReference>
<evidence type="ECO:0000259" key="6">
    <source>
        <dbReference type="PROSITE" id="PS50977"/>
    </source>
</evidence>
<proteinExistence type="predicted"/>
<evidence type="ECO:0000256" key="5">
    <source>
        <dbReference type="PROSITE-ProRule" id="PRU00335"/>
    </source>
</evidence>
<dbReference type="AlphaFoldDB" id="Q0W1E0"/>
<dbReference type="PROSITE" id="PS50977">
    <property type="entry name" value="HTH_TETR_2"/>
    <property type="match status" value="1"/>
</dbReference>
<organism evidence="7 8">
    <name type="scientific">Methanocella arvoryzae (strain DSM 22066 / NBRC 105507 / MRE50)</name>
    <dbReference type="NCBI Taxonomy" id="351160"/>
    <lineage>
        <taxon>Archaea</taxon>
        <taxon>Methanobacteriati</taxon>
        <taxon>Methanobacteriota</taxon>
        <taxon>Stenosarchaea group</taxon>
        <taxon>Methanomicrobia</taxon>
        <taxon>Methanocellales</taxon>
        <taxon>Methanocellaceae</taxon>
        <taxon>Methanocella</taxon>
    </lineage>
</organism>
<keyword evidence="3 5" id="KW-0238">DNA-binding</keyword>
<protein>
    <submittedName>
        <fullName evidence="7">Transcription regulator (TetR family)</fullName>
    </submittedName>
</protein>
<evidence type="ECO:0000256" key="2">
    <source>
        <dbReference type="ARBA" id="ARBA00023015"/>
    </source>
</evidence>
<dbReference type="Proteomes" id="UP000000663">
    <property type="component" value="Chromosome"/>
</dbReference>